<proteinExistence type="predicted"/>
<protein>
    <submittedName>
        <fullName evidence="1">Uncharacterized protein</fullName>
    </submittedName>
</protein>
<gene>
    <name evidence="1" type="ORF">S01H4_66137</name>
</gene>
<feature type="non-terminal residue" evidence="1">
    <location>
        <position position="1"/>
    </location>
</feature>
<dbReference type="AlphaFoldDB" id="X1DKH4"/>
<organism evidence="1">
    <name type="scientific">marine sediment metagenome</name>
    <dbReference type="NCBI Taxonomy" id="412755"/>
    <lineage>
        <taxon>unclassified sequences</taxon>
        <taxon>metagenomes</taxon>
        <taxon>ecological metagenomes</taxon>
    </lineage>
</organism>
<dbReference type="EMBL" id="BART01040790">
    <property type="protein sequence ID" value="GAH20702.1"/>
    <property type="molecule type" value="Genomic_DNA"/>
</dbReference>
<accession>X1DKH4</accession>
<evidence type="ECO:0000313" key="1">
    <source>
        <dbReference type="EMBL" id="GAH20702.1"/>
    </source>
</evidence>
<reference evidence="1" key="1">
    <citation type="journal article" date="2014" name="Front. Microbiol.">
        <title>High frequency of phylogenetically diverse reductive dehalogenase-homologous genes in deep subseafloor sedimentary metagenomes.</title>
        <authorList>
            <person name="Kawai M."/>
            <person name="Futagami T."/>
            <person name="Toyoda A."/>
            <person name="Takaki Y."/>
            <person name="Nishi S."/>
            <person name="Hori S."/>
            <person name="Arai W."/>
            <person name="Tsubouchi T."/>
            <person name="Morono Y."/>
            <person name="Uchiyama I."/>
            <person name="Ito T."/>
            <person name="Fujiyama A."/>
            <person name="Inagaki F."/>
            <person name="Takami H."/>
        </authorList>
    </citation>
    <scope>NUCLEOTIDE SEQUENCE</scope>
    <source>
        <strain evidence="1">Expedition CK06-06</strain>
    </source>
</reference>
<name>X1DKH4_9ZZZZ</name>
<comment type="caution">
    <text evidence="1">The sequence shown here is derived from an EMBL/GenBank/DDBJ whole genome shotgun (WGS) entry which is preliminary data.</text>
</comment>
<sequence length="58" mass="6700">TLPVLWESVTKMDSNAWHLHGLTDNYLRVQAQADQNLWNQITPVRISRRDQKGLIGTI</sequence>